<feature type="transmembrane region" description="Helical" evidence="5">
    <location>
        <begin position="759"/>
        <end position="784"/>
    </location>
</feature>
<dbReference type="InterPro" id="IPR018060">
    <property type="entry name" value="HTH_AraC"/>
</dbReference>
<dbReference type="EMBL" id="MVDE01000014">
    <property type="protein sequence ID" value="PKQ66490.1"/>
    <property type="molecule type" value="Genomic_DNA"/>
</dbReference>
<dbReference type="GO" id="GO:0043565">
    <property type="term" value="F:sequence-specific DNA binding"/>
    <property type="evidence" value="ECO:0007669"/>
    <property type="project" value="InterPro"/>
</dbReference>
<feature type="domain" description="HTH araC/xylS-type" evidence="6">
    <location>
        <begin position="813"/>
        <end position="921"/>
    </location>
</feature>
<evidence type="ECO:0000256" key="4">
    <source>
        <dbReference type="ARBA" id="ARBA00023163"/>
    </source>
</evidence>
<evidence type="ECO:0000256" key="1">
    <source>
        <dbReference type="ARBA" id="ARBA00022553"/>
    </source>
</evidence>
<dbReference type="GO" id="GO:0003700">
    <property type="term" value="F:DNA-binding transcription factor activity"/>
    <property type="evidence" value="ECO:0007669"/>
    <property type="project" value="InterPro"/>
</dbReference>
<dbReference type="Pfam" id="PF12833">
    <property type="entry name" value="HTH_18"/>
    <property type="match status" value="1"/>
</dbReference>
<keyword evidence="5" id="KW-1133">Transmembrane helix</keyword>
<comment type="caution">
    <text evidence="7">The sequence shown here is derived from an EMBL/GenBank/DDBJ whole genome shotgun (WGS) entry which is preliminary data.</text>
</comment>
<organism evidence="7 8">
    <name type="scientific">Labilibaculum manganireducens</name>
    <dbReference type="NCBI Taxonomy" id="1940525"/>
    <lineage>
        <taxon>Bacteria</taxon>
        <taxon>Pseudomonadati</taxon>
        <taxon>Bacteroidota</taxon>
        <taxon>Bacteroidia</taxon>
        <taxon>Marinilabiliales</taxon>
        <taxon>Marinifilaceae</taxon>
        <taxon>Labilibaculum</taxon>
    </lineage>
</organism>
<dbReference type="InterPro" id="IPR009057">
    <property type="entry name" value="Homeodomain-like_sf"/>
</dbReference>
<dbReference type="AlphaFoldDB" id="A0A2N3I868"/>
<dbReference type="Pfam" id="PF07494">
    <property type="entry name" value="Reg_prop"/>
    <property type="match status" value="2"/>
</dbReference>
<dbReference type="InterPro" id="IPR011110">
    <property type="entry name" value="Reg_prop"/>
</dbReference>
<dbReference type="Gene3D" id="1.10.10.60">
    <property type="entry name" value="Homeodomain-like"/>
    <property type="match status" value="2"/>
</dbReference>
<sequence>MKLLSVIIFFIGISFNVYSNKNESYVFKHISVEDGLSNNFVKSIYKDHFGYLWFGTLDGINRYDGAEIRTFSDYFPKNTTSVTSIFEDCHGKMWIGTETGLFYWDRIGSTFTKFNNEKLGDKRIDKILGYGKDSLLFFSGSDFFFIDSQSFELSSISFHKDIHNLLNHITDFYVEDDQLYISTEGGFIEYDLVARSSLLYNESNFGEDDCLHFSRITKHNNLLFFGTPDKGVISFNLETRKFSEIAGTEGSIVLSLSCSEDCLFIGTDSNGLLVYDFKQEQIKRIEHDDNFPSSISSNAVYSILIDENKTLWTGTYAGGVSFSSLKDNSFKILNSVRDVSFFNKSVRSLCFCDSVRLIGTRDGMYVLNGQERVKYFSMQNSLLKAKIILSMFQYNTETVLVGTYNGGIYVYSLKTESLKEWKADWFSGQCIYAFEQDSHGNLWIGTLDGVFKVHDNNVTKYDAQNSPIQEKLVYALKIDRLNRLWVGTDKGVKVYSNLNNKLVQVADFKFLSGYKASSFYCDLGNMMWVAVEKHGLYGINEDLEVELSILKEDGLCDNSVSSIIEADAGEYWISTLKGISRYSSYDHSFDNFFFSNGLPGLVFNPNAVIKDQLGTLWFGNEKGLVYFDPKSIKESTDESNLVLTDIYIGGKQINENLVNKLNIPVENVEVLRLRGKDNNIGFRFINLFVPLAAETRYAVKLEKKNSDDSEWIKLDYQRKVYFNSLKPGEYKFYMGVVDRADSVLPDSVKVLRIRIASEWYQSLAVFLAVPLFLIMTVFLFIYLIKKARKKLASYNDQTKEKYEFSRLDESHSSKLFSEIKNYLVSSQLYLNSELKIADLAKLMNYSTQEISQAINQNFGQGFTDFINHYRVLEIKKEMKDPANKNLTLTAIAEKCGFNSKSSFYRAFKKVSGQTPAEYWSEIHDK</sequence>
<dbReference type="SMART" id="SM00342">
    <property type="entry name" value="HTH_ARAC"/>
    <property type="match status" value="1"/>
</dbReference>
<dbReference type="PROSITE" id="PS01124">
    <property type="entry name" value="HTH_ARAC_FAMILY_2"/>
    <property type="match status" value="1"/>
</dbReference>
<evidence type="ECO:0000259" key="6">
    <source>
        <dbReference type="PROSITE" id="PS01124"/>
    </source>
</evidence>
<keyword evidence="3" id="KW-0238">DNA-binding</keyword>
<dbReference type="InterPro" id="IPR013783">
    <property type="entry name" value="Ig-like_fold"/>
</dbReference>
<dbReference type="PANTHER" id="PTHR43547">
    <property type="entry name" value="TWO-COMPONENT HISTIDINE KINASE"/>
    <property type="match status" value="1"/>
</dbReference>
<evidence type="ECO:0000313" key="8">
    <source>
        <dbReference type="Proteomes" id="UP000233618"/>
    </source>
</evidence>
<keyword evidence="2" id="KW-0805">Transcription regulation</keyword>
<name>A0A2N3I868_9BACT</name>
<dbReference type="SUPFAM" id="SSF46689">
    <property type="entry name" value="Homeodomain-like"/>
    <property type="match status" value="1"/>
</dbReference>
<dbReference type="Proteomes" id="UP000233618">
    <property type="component" value="Unassembled WGS sequence"/>
</dbReference>
<dbReference type="InterPro" id="IPR018062">
    <property type="entry name" value="HTH_AraC-typ_CS"/>
</dbReference>
<dbReference type="SUPFAM" id="SSF63829">
    <property type="entry name" value="Calcium-dependent phosphotriesterase"/>
    <property type="match status" value="2"/>
</dbReference>
<dbReference type="InterPro" id="IPR015943">
    <property type="entry name" value="WD40/YVTN_repeat-like_dom_sf"/>
</dbReference>
<protein>
    <recommendedName>
        <fullName evidence="6">HTH araC/xylS-type domain-containing protein</fullName>
    </recommendedName>
</protein>
<keyword evidence="1" id="KW-0597">Phosphoprotein</keyword>
<dbReference type="RefSeq" id="WP_101309838.1">
    <property type="nucleotide sequence ID" value="NZ_MVDE01000014.1"/>
</dbReference>
<dbReference type="PANTHER" id="PTHR43547:SF2">
    <property type="entry name" value="HYBRID SIGNAL TRANSDUCTION HISTIDINE KINASE C"/>
    <property type="match status" value="1"/>
</dbReference>
<accession>A0A2N3I868</accession>
<dbReference type="PROSITE" id="PS00041">
    <property type="entry name" value="HTH_ARAC_FAMILY_1"/>
    <property type="match status" value="1"/>
</dbReference>
<keyword evidence="4" id="KW-0804">Transcription</keyword>
<gene>
    <name evidence="7" type="ORF">BZG01_10700</name>
</gene>
<reference evidence="7 8" key="1">
    <citation type="journal article" date="2017" name="Front. Microbiol.">
        <title>Labilibaculum manganireducens gen. nov., sp. nov. and Labilibaculum filiforme sp. nov., Novel Bacteroidetes Isolated from Subsurface Sediments of the Baltic Sea.</title>
        <authorList>
            <person name="Vandieken V."/>
            <person name="Marshall I.P."/>
            <person name="Niemann H."/>
            <person name="Engelen B."/>
            <person name="Cypionka H."/>
        </authorList>
    </citation>
    <scope>NUCLEOTIDE SEQUENCE [LARGE SCALE GENOMIC DNA]</scope>
    <source>
        <strain evidence="7 8">59.10-2M</strain>
    </source>
</reference>
<proteinExistence type="predicted"/>
<evidence type="ECO:0000256" key="2">
    <source>
        <dbReference type="ARBA" id="ARBA00023015"/>
    </source>
</evidence>
<evidence type="ECO:0000313" key="7">
    <source>
        <dbReference type="EMBL" id="PKQ66490.1"/>
    </source>
</evidence>
<dbReference type="SUPFAM" id="SSF50998">
    <property type="entry name" value="Quinoprotein alcohol dehydrogenase-like"/>
    <property type="match status" value="1"/>
</dbReference>
<dbReference type="GO" id="GO:0000155">
    <property type="term" value="F:phosphorelay sensor kinase activity"/>
    <property type="evidence" value="ECO:0007669"/>
    <property type="project" value="TreeGrafter"/>
</dbReference>
<evidence type="ECO:0000256" key="5">
    <source>
        <dbReference type="SAM" id="Phobius"/>
    </source>
</evidence>
<keyword evidence="5" id="KW-0472">Membrane</keyword>
<dbReference type="Gene3D" id="2.130.10.10">
    <property type="entry name" value="YVTN repeat-like/Quinoprotein amine dehydrogenase"/>
    <property type="match status" value="4"/>
</dbReference>
<evidence type="ECO:0000256" key="3">
    <source>
        <dbReference type="ARBA" id="ARBA00023125"/>
    </source>
</evidence>
<dbReference type="InterPro" id="IPR011047">
    <property type="entry name" value="Quinoprotein_ADH-like_sf"/>
</dbReference>
<dbReference type="Gene3D" id="2.60.40.10">
    <property type="entry name" value="Immunoglobulins"/>
    <property type="match status" value="1"/>
</dbReference>
<keyword evidence="8" id="KW-1185">Reference proteome</keyword>
<keyword evidence="5" id="KW-0812">Transmembrane</keyword>